<keyword evidence="2" id="KW-1185">Reference proteome</keyword>
<reference evidence="1" key="1">
    <citation type="submission" date="2022-07" db="EMBL/GenBank/DDBJ databases">
        <title>Phylogenomic reconstructions and comparative analyses of Kickxellomycotina fungi.</title>
        <authorList>
            <person name="Reynolds N.K."/>
            <person name="Stajich J.E."/>
            <person name="Barry K."/>
            <person name="Grigoriev I.V."/>
            <person name="Crous P."/>
            <person name="Smith M.E."/>
        </authorList>
    </citation>
    <scope>NUCLEOTIDE SEQUENCE</scope>
    <source>
        <strain evidence="1">BCRC 34882</strain>
    </source>
</reference>
<gene>
    <name evidence="1" type="ORF">EDC05_003468</name>
</gene>
<organism evidence="1 2">
    <name type="scientific">Coemansia umbellata</name>
    <dbReference type="NCBI Taxonomy" id="1424467"/>
    <lineage>
        <taxon>Eukaryota</taxon>
        <taxon>Fungi</taxon>
        <taxon>Fungi incertae sedis</taxon>
        <taxon>Zoopagomycota</taxon>
        <taxon>Kickxellomycotina</taxon>
        <taxon>Kickxellomycetes</taxon>
        <taxon>Kickxellales</taxon>
        <taxon>Kickxellaceae</taxon>
        <taxon>Coemansia</taxon>
    </lineage>
</organism>
<dbReference type="Proteomes" id="UP001151295">
    <property type="component" value="Unassembled WGS sequence"/>
</dbReference>
<dbReference type="EMBL" id="JANBQD010000038">
    <property type="protein sequence ID" value="KAJ1991398.1"/>
    <property type="molecule type" value="Genomic_DNA"/>
</dbReference>
<accession>A0ABQ8PL17</accession>
<sequence length="699" mass="79569">MLNEHVQWGKPTNVEPELLDRCAGHLFLSIVDSKATNPANIESTLEAVDYLTEIAWRIRHNFGKHYPLWELVAAVAHDLRDDTKKYKSAVHSLEHAIIRGSRSNVQRMLIQTLGSPRISDQLFADMFSCCISAGEDELEGLLNSSLTSAFYSASLGRGHSKTKGIQEIFNQIKSKLASQYKEILDMLAKHKAEAPLEGTGRVAAALVHLYLSSEGDKLALNLLPFFDRLSVYSKWPMGALSMAVNKLVDGGYRAEACALLQAMLCGDSRQFTQIIGINAVLSDDRAIMLTLVENELAIRLQLHKQLSTALPMTAFFAPSTRLGMCDQDEIANLFKQYYSDIGHILQELDQQSKLKLAKVLVYEASSWGFRMQSPAPIAWLTQILAARLGTLGINELAQLLLEYARILCNFSMIRYVAAEKGHTGITTQTWMHYKHSYYTHTLSASTHIRKTILNEYLRHGISPPPEALALFANNMAVSGESKDAQSVAAIILPQILPQLTGNTQPGRFTIRAYYEWMLYSCRHHGKRLLRLSAHLLGHHGVDSLEFRCRLAELTIYLYLRHRHFYGMGFYQLERIFVRYVDRPRFTSSYLNTMRPRFWALHMFLRRCKYIPRLKLYSRQFRVSAARLYKLQITAIPSKTKMKAQGVDFELKVIDEKDIDTAIKIFMDSIPRNRLGVDRFSVDSVVKKFSKDVMHCHKRN</sequence>
<evidence type="ECO:0000313" key="2">
    <source>
        <dbReference type="Proteomes" id="UP001151295"/>
    </source>
</evidence>
<proteinExistence type="predicted"/>
<name>A0ABQ8PL17_9FUNG</name>
<evidence type="ECO:0000313" key="1">
    <source>
        <dbReference type="EMBL" id="KAJ1991398.1"/>
    </source>
</evidence>
<comment type="caution">
    <text evidence="1">The sequence shown here is derived from an EMBL/GenBank/DDBJ whole genome shotgun (WGS) entry which is preliminary data.</text>
</comment>
<protein>
    <submittedName>
        <fullName evidence="1">Uncharacterized protein</fullName>
    </submittedName>
</protein>